<evidence type="ECO:0000313" key="3">
    <source>
        <dbReference type="Proteomes" id="UP001176521"/>
    </source>
</evidence>
<feature type="non-terminal residue" evidence="2">
    <location>
        <position position="1"/>
    </location>
</feature>
<feature type="compositionally biased region" description="Low complexity" evidence="1">
    <location>
        <begin position="125"/>
        <end position="139"/>
    </location>
</feature>
<dbReference type="EMBL" id="JAPDMQ010000750">
    <property type="protein sequence ID" value="KAK0520776.1"/>
    <property type="molecule type" value="Genomic_DNA"/>
</dbReference>
<sequence>IVLSAGLPSLRMLRSLQHRIAPARKTVLQTATIFVNLQYIVVFIHTMVPGSKVRSSMVAEAILTEEIAILRLVRLLKTIILDAFLLSLDTSMAPPEAHTGAEYINDDIWATQSGDDSAGDQSTDSFKSTSTNATASSQSPNRRPNHLSLESEVDATVATTISTKNLP</sequence>
<name>A0AAN6G502_9BASI</name>
<organism evidence="2 3">
    <name type="scientific">Tilletia horrida</name>
    <dbReference type="NCBI Taxonomy" id="155126"/>
    <lineage>
        <taxon>Eukaryota</taxon>
        <taxon>Fungi</taxon>
        <taxon>Dikarya</taxon>
        <taxon>Basidiomycota</taxon>
        <taxon>Ustilaginomycotina</taxon>
        <taxon>Exobasidiomycetes</taxon>
        <taxon>Tilletiales</taxon>
        <taxon>Tilletiaceae</taxon>
        <taxon>Tilletia</taxon>
    </lineage>
</organism>
<dbReference type="Proteomes" id="UP001176521">
    <property type="component" value="Unassembled WGS sequence"/>
</dbReference>
<comment type="caution">
    <text evidence="2">The sequence shown here is derived from an EMBL/GenBank/DDBJ whole genome shotgun (WGS) entry which is preliminary data.</text>
</comment>
<feature type="region of interest" description="Disordered" evidence="1">
    <location>
        <begin position="114"/>
        <end position="167"/>
    </location>
</feature>
<evidence type="ECO:0000313" key="2">
    <source>
        <dbReference type="EMBL" id="KAK0520776.1"/>
    </source>
</evidence>
<feature type="compositionally biased region" description="Polar residues" evidence="1">
    <location>
        <begin position="157"/>
        <end position="167"/>
    </location>
</feature>
<proteinExistence type="predicted"/>
<accession>A0AAN6G502</accession>
<keyword evidence="3" id="KW-1185">Reference proteome</keyword>
<dbReference type="AlphaFoldDB" id="A0AAN6G502"/>
<protein>
    <submittedName>
        <fullName evidence="2">Uncharacterized protein</fullName>
    </submittedName>
</protein>
<evidence type="ECO:0000256" key="1">
    <source>
        <dbReference type="SAM" id="MobiDB-lite"/>
    </source>
</evidence>
<gene>
    <name evidence="2" type="ORF">OC842_006995</name>
</gene>
<reference evidence="2" key="1">
    <citation type="journal article" date="2023" name="PhytoFront">
        <title>Draft Genome Resources of Seven Strains of Tilletia horrida, Causal Agent of Kernel Smut of Rice.</title>
        <authorList>
            <person name="Khanal S."/>
            <person name="Antony Babu S."/>
            <person name="Zhou X.G."/>
        </authorList>
    </citation>
    <scope>NUCLEOTIDE SEQUENCE</scope>
    <source>
        <strain evidence="2">TX3</strain>
    </source>
</reference>
<feature type="compositionally biased region" description="Polar residues" evidence="1">
    <location>
        <begin position="114"/>
        <end position="124"/>
    </location>
</feature>